<sequence length="80" mass="8276">MARWSAVTEVESGCCCSSTVSSISEWQPSVPDLSKSSSVPTDFSVIDSKGSPVGNSLTGLANISLLCWLDSVSSFGISSL</sequence>
<accession>A0A0A9FNV1</accession>
<reference evidence="1" key="1">
    <citation type="submission" date="2014-09" db="EMBL/GenBank/DDBJ databases">
        <authorList>
            <person name="Magalhaes I.L.F."/>
            <person name="Oliveira U."/>
            <person name="Santos F.R."/>
            <person name="Vidigal T.H.D.A."/>
            <person name="Brescovit A.D."/>
            <person name="Santos A.J."/>
        </authorList>
    </citation>
    <scope>NUCLEOTIDE SEQUENCE</scope>
    <source>
        <tissue evidence="1">Shoot tissue taken approximately 20 cm above the soil surface</tissue>
    </source>
</reference>
<evidence type="ECO:0000313" key="1">
    <source>
        <dbReference type="EMBL" id="JAE14485.1"/>
    </source>
</evidence>
<name>A0A0A9FNV1_ARUDO</name>
<protein>
    <submittedName>
        <fullName evidence="1">Uncharacterized protein</fullName>
    </submittedName>
</protein>
<dbReference type="AlphaFoldDB" id="A0A0A9FNV1"/>
<reference evidence="1" key="2">
    <citation type="journal article" date="2015" name="Data Brief">
        <title>Shoot transcriptome of the giant reed, Arundo donax.</title>
        <authorList>
            <person name="Barrero R.A."/>
            <person name="Guerrero F.D."/>
            <person name="Moolhuijzen P."/>
            <person name="Goolsby J.A."/>
            <person name="Tidwell J."/>
            <person name="Bellgard S.E."/>
            <person name="Bellgard M.I."/>
        </authorList>
    </citation>
    <scope>NUCLEOTIDE SEQUENCE</scope>
    <source>
        <tissue evidence="1">Shoot tissue taken approximately 20 cm above the soil surface</tissue>
    </source>
</reference>
<dbReference type="EMBL" id="GBRH01183411">
    <property type="protein sequence ID" value="JAE14485.1"/>
    <property type="molecule type" value="Transcribed_RNA"/>
</dbReference>
<organism evidence="1">
    <name type="scientific">Arundo donax</name>
    <name type="common">Giant reed</name>
    <name type="synonym">Donax arundinaceus</name>
    <dbReference type="NCBI Taxonomy" id="35708"/>
    <lineage>
        <taxon>Eukaryota</taxon>
        <taxon>Viridiplantae</taxon>
        <taxon>Streptophyta</taxon>
        <taxon>Embryophyta</taxon>
        <taxon>Tracheophyta</taxon>
        <taxon>Spermatophyta</taxon>
        <taxon>Magnoliopsida</taxon>
        <taxon>Liliopsida</taxon>
        <taxon>Poales</taxon>
        <taxon>Poaceae</taxon>
        <taxon>PACMAD clade</taxon>
        <taxon>Arundinoideae</taxon>
        <taxon>Arundineae</taxon>
        <taxon>Arundo</taxon>
    </lineage>
</organism>
<proteinExistence type="predicted"/>